<dbReference type="EMBL" id="JADGJW010001379">
    <property type="protein sequence ID" value="KAJ3203802.1"/>
    <property type="molecule type" value="Genomic_DNA"/>
</dbReference>
<dbReference type="SMART" id="SM00195">
    <property type="entry name" value="DSPc"/>
    <property type="match status" value="1"/>
</dbReference>
<name>A0AAD5TYI6_9FUNG</name>
<dbReference type="GO" id="GO:0016791">
    <property type="term" value="F:phosphatase activity"/>
    <property type="evidence" value="ECO:0007669"/>
    <property type="project" value="UniProtKB-ARBA"/>
</dbReference>
<dbReference type="InterPro" id="IPR029021">
    <property type="entry name" value="Prot-tyrosine_phosphatase-like"/>
</dbReference>
<feature type="domain" description="Tyrosine specific protein phosphatases" evidence="3">
    <location>
        <begin position="123"/>
        <end position="199"/>
    </location>
</feature>
<dbReference type="InterPro" id="IPR057023">
    <property type="entry name" value="PTP-SAK"/>
</dbReference>
<dbReference type="PROSITE" id="PS50056">
    <property type="entry name" value="TYR_PHOSPHATASE_2"/>
    <property type="match status" value="1"/>
</dbReference>
<feature type="domain" description="Tyrosine-protein phosphatase" evidence="2">
    <location>
        <begin position="48"/>
        <end position="211"/>
    </location>
</feature>
<dbReference type="AlphaFoldDB" id="A0AAD5TYI6"/>
<dbReference type="Proteomes" id="UP001211065">
    <property type="component" value="Unassembled WGS sequence"/>
</dbReference>
<dbReference type="InterPro" id="IPR020422">
    <property type="entry name" value="TYR_PHOSPHATASE_DUAL_dom"/>
</dbReference>
<dbReference type="InterPro" id="IPR050561">
    <property type="entry name" value="PTP"/>
</dbReference>
<dbReference type="PROSITE" id="PS50054">
    <property type="entry name" value="TYR_PHOSPHATASE_DUAL"/>
    <property type="match status" value="1"/>
</dbReference>
<dbReference type="Gene3D" id="3.90.190.10">
    <property type="entry name" value="Protein tyrosine phosphatase superfamily"/>
    <property type="match status" value="1"/>
</dbReference>
<dbReference type="Pfam" id="PF22784">
    <property type="entry name" value="PTP-SAK"/>
    <property type="match status" value="1"/>
</dbReference>
<sequence>MDSTSNKRYNRMKSATQIRTSDTHPINITFIPISQNSGSITMSSMPGKKVRLDTGAVKGRAAVNRDINSDFKRLSENGVKTIVCCLDDYELNFLGVPTHVYMESAKKFNFNVIRLPIVEGSCPQTVQELDIVLNEIEKTLKNLENVLVHCRGGIGRAGLVVCCYLLKSKTCSSTSQSIKLVRSLRSPKAIETKRQEDYIRLYEIFLNSNAAFSDANETSENELLTSEVACESVNDIEIEESLLP</sequence>
<evidence type="ECO:0000256" key="1">
    <source>
        <dbReference type="ARBA" id="ARBA00022801"/>
    </source>
</evidence>
<evidence type="ECO:0000259" key="3">
    <source>
        <dbReference type="PROSITE" id="PS50056"/>
    </source>
</evidence>
<accession>A0AAD5TYI6</accession>
<reference evidence="4" key="1">
    <citation type="submission" date="2020-05" db="EMBL/GenBank/DDBJ databases">
        <title>Phylogenomic resolution of chytrid fungi.</title>
        <authorList>
            <person name="Stajich J.E."/>
            <person name="Amses K."/>
            <person name="Simmons R."/>
            <person name="Seto K."/>
            <person name="Myers J."/>
            <person name="Bonds A."/>
            <person name="Quandt C.A."/>
            <person name="Barry K."/>
            <person name="Liu P."/>
            <person name="Grigoriev I."/>
            <person name="Longcore J.E."/>
            <person name="James T.Y."/>
        </authorList>
    </citation>
    <scope>NUCLEOTIDE SEQUENCE</scope>
    <source>
        <strain evidence="4">JEL0476</strain>
    </source>
</reference>
<organism evidence="4 5">
    <name type="scientific">Clydaea vesicula</name>
    <dbReference type="NCBI Taxonomy" id="447962"/>
    <lineage>
        <taxon>Eukaryota</taxon>
        <taxon>Fungi</taxon>
        <taxon>Fungi incertae sedis</taxon>
        <taxon>Chytridiomycota</taxon>
        <taxon>Chytridiomycota incertae sedis</taxon>
        <taxon>Chytridiomycetes</taxon>
        <taxon>Lobulomycetales</taxon>
        <taxon>Lobulomycetaceae</taxon>
        <taxon>Clydaea</taxon>
    </lineage>
</organism>
<dbReference type="InterPro" id="IPR003595">
    <property type="entry name" value="Tyr_Pase_cat"/>
</dbReference>
<keyword evidence="1" id="KW-0378">Hydrolase</keyword>
<evidence type="ECO:0000313" key="5">
    <source>
        <dbReference type="Proteomes" id="UP001211065"/>
    </source>
</evidence>
<dbReference type="InterPro" id="IPR000387">
    <property type="entry name" value="Tyr_Pase_dom"/>
</dbReference>
<dbReference type="SMART" id="SM00404">
    <property type="entry name" value="PTPc_motif"/>
    <property type="match status" value="1"/>
</dbReference>
<gene>
    <name evidence="4" type="ORF">HK099_001361</name>
</gene>
<protein>
    <submittedName>
        <fullName evidence="4">Uncharacterized protein</fullName>
    </submittedName>
</protein>
<dbReference type="FunFam" id="3.90.190.10:FF:000157">
    <property type="entry name" value="Protein-tyrosine phosphatase"/>
    <property type="match status" value="1"/>
</dbReference>
<dbReference type="PANTHER" id="PTHR23339">
    <property type="entry name" value="TYROSINE SPECIFIC PROTEIN PHOSPHATASE AND DUAL SPECIFICITY PROTEIN PHOSPHATASE"/>
    <property type="match status" value="1"/>
</dbReference>
<comment type="caution">
    <text evidence="4">The sequence shown here is derived from an EMBL/GenBank/DDBJ whole genome shotgun (WGS) entry which is preliminary data.</text>
</comment>
<proteinExistence type="predicted"/>
<dbReference type="SUPFAM" id="SSF52799">
    <property type="entry name" value="(Phosphotyrosine protein) phosphatases II"/>
    <property type="match status" value="1"/>
</dbReference>
<evidence type="ECO:0000313" key="4">
    <source>
        <dbReference type="EMBL" id="KAJ3203802.1"/>
    </source>
</evidence>
<keyword evidence="5" id="KW-1185">Reference proteome</keyword>
<evidence type="ECO:0000259" key="2">
    <source>
        <dbReference type="PROSITE" id="PS50054"/>
    </source>
</evidence>